<dbReference type="Proteomes" id="UP001159042">
    <property type="component" value="Unassembled WGS sequence"/>
</dbReference>
<comment type="caution">
    <text evidence="2">The sequence shown here is derived from an EMBL/GenBank/DDBJ whole genome shotgun (WGS) entry which is preliminary data.</text>
</comment>
<gene>
    <name evidence="2" type="ORF">NQ315_005660</name>
</gene>
<feature type="compositionally biased region" description="Basic and acidic residues" evidence="1">
    <location>
        <begin position="330"/>
        <end position="342"/>
    </location>
</feature>
<reference evidence="2 3" key="1">
    <citation type="journal article" date="2023" name="Insect Mol. Biol.">
        <title>Genome sequencing provides insights into the evolution of gene families encoding plant cell wall-degrading enzymes in longhorned beetles.</title>
        <authorList>
            <person name="Shin N.R."/>
            <person name="Okamura Y."/>
            <person name="Kirsch R."/>
            <person name="Pauchet Y."/>
        </authorList>
    </citation>
    <scope>NUCLEOTIDE SEQUENCE [LARGE SCALE GENOMIC DNA]</scope>
    <source>
        <strain evidence="2">EAD_L_NR</strain>
    </source>
</reference>
<dbReference type="AlphaFoldDB" id="A0AAV8V6L4"/>
<evidence type="ECO:0000313" key="3">
    <source>
        <dbReference type="Proteomes" id="UP001159042"/>
    </source>
</evidence>
<dbReference type="EMBL" id="JANEYG010000484">
    <property type="protein sequence ID" value="KAJ8909596.1"/>
    <property type="molecule type" value="Genomic_DNA"/>
</dbReference>
<proteinExistence type="predicted"/>
<keyword evidence="3" id="KW-1185">Reference proteome</keyword>
<sequence length="446" mass="49944">MEAYYYSSDEEMAWGPRTLREIKGLAHRRGLAFVELGSQKKEPFINIVCRCPLGPVPLEQPPPVTTNANVNGEFINRGSNIKTQTGTKIKEDSKMGSNPSSKIDSVCDNIDNLNISKTSTTYFTPNHTPNESLHTNPNSNFLEKLSHAIDNPSELSEYASVLSDSGNDKLEGTSEAEDISDKIKVLNIPKILITEADCLGNNDSCINFIRSLENRETCYNIDNFQQTLVENTYALSDDSVEESVIINEQDCEVTENSFSEEQKFTEQAEEEDVIVISDEDSDEDYSFSCTTDVDNDNVIAVKKETTFTECKHKESTSNIIDSKISKQSEVELHEDQFKHDKCNGTGNTSLESNSVSRDSDEKSPETSPLTPNIEHKHFTTQDYLRPNYTMSDDEVVDSTPVRTELGADPQTPSDTYITPGTLKSVKQQLFPTDSKKDEKSYTYKEC</sequence>
<feature type="compositionally biased region" description="Polar residues" evidence="1">
    <location>
        <begin position="344"/>
        <end position="356"/>
    </location>
</feature>
<protein>
    <submittedName>
        <fullName evidence="2">Uncharacterized protein</fullName>
    </submittedName>
</protein>
<name>A0AAV8V6L4_9CUCU</name>
<organism evidence="2 3">
    <name type="scientific">Exocentrus adspersus</name>
    <dbReference type="NCBI Taxonomy" id="1586481"/>
    <lineage>
        <taxon>Eukaryota</taxon>
        <taxon>Metazoa</taxon>
        <taxon>Ecdysozoa</taxon>
        <taxon>Arthropoda</taxon>
        <taxon>Hexapoda</taxon>
        <taxon>Insecta</taxon>
        <taxon>Pterygota</taxon>
        <taxon>Neoptera</taxon>
        <taxon>Endopterygota</taxon>
        <taxon>Coleoptera</taxon>
        <taxon>Polyphaga</taxon>
        <taxon>Cucujiformia</taxon>
        <taxon>Chrysomeloidea</taxon>
        <taxon>Cerambycidae</taxon>
        <taxon>Lamiinae</taxon>
        <taxon>Acanthocinini</taxon>
        <taxon>Exocentrus</taxon>
    </lineage>
</organism>
<evidence type="ECO:0000256" key="1">
    <source>
        <dbReference type="SAM" id="MobiDB-lite"/>
    </source>
</evidence>
<feature type="region of interest" description="Disordered" evidence="1">
    <location>
        <begin position="330"/>
        <end position="377"/>
    </location>
</feature>
<evidence type="ECO:0000313" key="2">
    <source>
        <dbReference type="EMBL" id="KAJ8909596.1"/>
    </source>
</evidence>
<accession>A0AAV8V6L4</accession>